<dbReference type="Proteomes" id="UP000831537">
    <property type="component" value="Chromosome"/>
</dbReference>
<reference evidence="1 2" key="1">
    <citation type="submission" date="2022-04" db="EMBL/GenBank/DDBJ databases">
        <title>Gracilibacillus sp. isolated from saltern.</title>
        <authorList>
            <person name="Won M."/>
            <person name="Lee C.-M."/>
            <person name="Woen H.-Y."/>
            <person name="Kwon S.-W."/>
        </authorList>
    </citation>
    <scope>NUCLEOTIDE SEQUENCE [LARGE SCALE GENOMIC DNA]</scope>
    <source>
        <strain evidence="1 2">SSPM10-3</strain>
    </source>
</reference>
<organism evidence="1 2">
    <name type="scientific">Gracilibacillus salinarum</name>
    <dbReference type="NCBI Taxonomy" id="2932255"/>
    <lineage>
        <taxon>Bacteria</taxon>
        <taxon>Bacillati</taxon>
        <taxon>Bacillota</taxon>
        <taxon>Bacilli</taxon>
        <taxon>Bacillales</taxon>
        <taxon>Bacillaceae</taxon>
        <taxon>Gracilibacillus</taxon>
    </lineage>
</organism>
<dbReference type="EMBL" id="CP095071">
    <property type="protein sequence ID" value="UOQ85249.1"/>
    <property type="molecule type" value="Genomic_DNA"/>
</dbReference>
<keyword evidence="2" id="KW-1185">Reference proteome</keyword>
<sequence length="608" mass="71710">MAILIDDIEKVVPFKIEFVSYLNTARDIRYLKALETFTTSSNPVFIVDLGLKEYDNLAVRFSSDDISEKEIRLYMDCFDFIDEIEDDVTLGIENAGFITQNKEVFIHRHFDNDVGSPLIPGVYKIKVVSGESVYYSQILINPNNLEIDEHYQMIKEIESNVKGLARDWVRKNKSLEILKDCRDIDPTYLDYAYLILKNKDLLKYSMDIVKKNPYTSLIKNYSEIPFSKSGKLDSKSMKLNQLRHSAALYNRYVSSNEKIYSYKMDEDYANKVNQYLVKTIEDFLFILRKSLIDISDIKKFFKNEIDELNRYNRYKTLGRESRINNREQQLLNIIEFENNIIEFQNNLQHFKNTTFLKNVKQINNVRVSQQFIKTPGYNNFYRVALLVNGQLQNQIEDLYDYNWKSTEVLYEYWCMIKIVKCLKELEFTPVKGWFFDNSNEHKKVTIPAIPDGTSIVFQNDNYSLKLIFNEAIGKSPEVALRDGCPYWIRTERNKPDFRIDVYKDGVFQKTIILDAKYSSAERFWNKKHINTANKSKVVEQLKLYANNIYNIRNRRENVVEVVIALCPTYIKAYETFDNDENHSIGVATLKPGIENMIFKEKLEEFLYR</sequence>
<accession>A0ABY4GLY6</accession>
<evidence type="ECO:0000313" key="2">
    <source>
        <dbReference type="Proteomes" id="UP000831537"/>
    </source>
</evidence>
<protein>
    <recommendedName>
        <fullName evidence="3">DUF2357 domain-containing protein</fullName>
    </recommendedName>
</protein>
<proteinExistence type="predicted"/>
<dbReference type="InterPro" id="IPR007505">
    <property type="entry name" value="PDDEXK_7"/>
</dbReference>
<evidence type="ECO:0008006" key="3">
    <source>
        <dbReference type="Google" id="ProtNLM"/>
    </source>
</evidence>
<dbReference type="Pfam" id="PF04411">
    <property type="entry name" value="PDDEXK_7"/>
    <property type="match status" value="1"/>
</dbReference>
<gene>
    <name evidence="1" type="ORF">MUN87_21840</name>
</gene>
<dbReference type="RefSeq" id="WP_244743951.1">
    <property type="nucleotide sequence ID" value="NZ_CP095071.1"/>
</dbReference>
<evidence type="ECO:0000313" key="1">
    <source>
        <dbReference type="EMBL" id="UOQ85249.1"/>
    </source>
</evidence>
<name>A0ABY4GLY6_9BACI</name>